<evidence type="ECO:0000313" key="2">
    <source>
        <dbReference type="Proteomes" id="UP000033861"/>
    </source>
</evidence>
<accession>A0A0G1HJ63</accession>
<reference evidence="1 2" key="1">
    <citation type="journal article" date="2015" name="Nature">
        <title>rRNA introns, odd ribosomes, and small enigmatic genomes across a large radiation of phyla.</title>
        <authorList>
            <person name="Brown C.T."/>
            <person name="Hug L.A."/>
            <person name="Thomas B.C."/>
            <person name="Sharon I."/>
            <person name="Castelle C.J."/>
            <person name="Singh A."/>
            <person name="Wilkins M.J."/>
            <person name="Williams K.H."/>
            <person name="Banfield J.F."/>
        </authorList>
    </citation>
    <scope>NUCLEOTIDE SEQUENCE [LARGE SCALE GENOMIC DNA]</scope>
</reference>
<protein>
    <submittedName>
        <fullName evidence="1">Uncharacterized protein</fullName>
    </submittedName>
</protein>
<organism evidence="1 2">
    <name type="scientific">Candidatus Collierbacteria bacterium GW2011_GWF2_44_15</name>
    <dbReference type="NCBI Taxonomy" id="1618404"/>
    <lineage>
        <taxon>Bacteria</taxon>
        <taxon>Candidatus Collieribacteriota</taxon>
    </lineage>
</organism>
<gene>
    <name evidence="1" type="ORF">UW35_C0004G0004</name>
</gene>
<proteinExistence type="predicted"/>
<dbReference type="Proteomes" id="UP000033861">
    <property type="component" value="Unassembled WGS sequence"/>
</dbReference>
<dbReference type="AlphaFoldDB" id="A0A0G1HJ63"/>
<dbReference type="EMBL" id="LCHZ01000004">
    <property type="protein sequence ID" value="KKT46990.1"/>
    <property type="molecule type" value="Genomic_DNA"/>
</dbReference>
<evidence type="ECO:0000313" key="1">
    <source>
        <dbReference type="EMBL" id="KKT46990.1"/>
    </source>
</evidence>
<name>A0A0G1HJ63_9BACT</name>
<comment type="caution">
    <text evidence="1">The sequence shown here is derived from an EMBL/GenBank/DDBJ whole genome shotgun (WGS) entry which is preliminary data.</text>
</comment>
<sequence length="194" mass="22452">MNKTPKNLTLLESLYGTLEPGDVFMLLNDKTEHVVVIIFEDGVIDQEGDFIRRYRPVRYPVKKVRKLKLDYRFFESENMEIDLDGDPVKLELGSVIVRFDRKAIDDDSETISAEFFVIGAVDEEEKFYLTTNGEIVLFNDNNFLFTGLVYTDDDVTWTRRGLRKLAKLEAADAEKAKETTRENWDDFGLCGEQD</sequence>